<gene>
    <name evidence="4" type="ORF">MM171B00579_0005</name>
</gene>
<evidence type="ECO:0000256" key="1">
    <source>
        <dbReference type="ARBA" id="ARBA00022603"/>
    </source>
</evidence>
<dbReference type="InterPro" id="IPR045097">
    <property type="entry name" value="Thymidate_synth/dCMP_Mease"/>
</dbReference>
<dbReference type="Pfam" id="PF00303">
    <property type="entry name" value="Thymidylat_synt"/>
    <property type="match status" value="1"/>
</dbReference>
<dbReference type="GO" id="GO:0032259">
    <property type="term" value="P:methylation"/>
    <property type="evidence" value="ECO:0007669"/>
    <property type="project" value="UniProtKB-KW"/>
</dbReference>
<dbReference type="InterPro" id="IPR036926">
    <property type="entry name" value="Thymidate_synth/dCMP_Mease_sf"/>
</dbReference>
<evidence type="ECO:0000259" key="3">
    <source>
        <dbReference type="Pfam" id="PF00303"/>
    </source>
</evidence>
<feature type="domain" description="Thymidylate synthase/dCMP hydroxymethylase" evidence="3">
    <location>
        <begin position="48"/>
        <end position="260"/>
    </location>
</feature>
<dbReference type="EMBL" id="MT143857">
    <property type="protein sequence ID" value="QJB03703.1"/>
    <property type="molecule type" value="Genomic_DNA"/>
</dbReference>
<name>A0A6M3MDN7_9ZZZZ</name>
<keyword evidence="2" id="KW-0808">Transferase</keyword>
<dbReference type="AlphaFoldDB" id="A0A6M3MDN7"/>
<proteinExistence type="predicted"/>
<sequence length="309" mass="36530">MTSTYPFICKICGRESSETILDCDENDFCVCKKGYGCEIEHRHANVFKKIYKSLIKNGKDCFPRGLKTKEIENFSCLFPPYVRFANFEDRKLNLGYIKKEFLWYLKGDKFDTSITQYAKMWKDLINIDGSINSNYGQYIFGENNQFDKVIECLNKDKDSRRAVIMILQPYHLLNLDMKEVPCTYCLSFRIRDDKLNMSVKMRSQDAWLGFGSDIPCFSFIHEMIYVTLKNRYNDLKYGDYFHSVDSFHIYERHFDMVKKISANVSNYFFVLCPQISLLDEVIFLRKGDFSNIPINFEFAKWLVNTNENL</sequence>
<dbReference type="SUPFAM" id="SSF55831">
    <property type="entry name" value="Thymidylate synthase/dCMP hydroxymethylase"/>
    <property type="match status" value="1"/>
</dbReference>
<organism evidence="4">
    <name type="scientific">viral metagenome</name>
    <dbReference type="NCBI Taxonomy" id="1070528"/>
    <lineage>
        <taxon>unclassified sequences</taxon>
        <taxon>metagenomes</taxon>
        <taxon>organismal metagenomes</taxon>
    </lineage>
</organism>
<dbReference type="InterPro" id="IPR023451">
    <property type="entry name" value="Thymidate_synth/dCMP_Mease_dom"/>
</dbReference>
<evidence type="ECO:0000313" key="4">
    <source>
        <dbReference type="EMBL" id="QJB03703.1"/>
    </source>
</evidence>
<dbReference type="Gene3D" id="3.30.572.10">
    <property type="entry name" value="Thymidylate synthase/dCMP hydroxymethylase domain"/>
    <property type="match status" value="1"/>
</dbReference>
<evidence type="ECO:0000256" key="2">
    <source>
        <dbReference type="ARBA" id="ARBA00022679"/>
    </source>
</evidence>
<accession>A0A6M3MDN7</accession>
<dbReference type="GO" id="GO:0004799">
    <property type="term" value="F:thymidylate synthase activity"/>
    <property type="evidence" value="ECO:0007669"/>
    <property type="project" value="TreeGrafter"/>
</dbReference>
<dbReference type="GO" id="GO:0005829">
    <property type="term" value="C:cytosol"/>
    <property type="evidence" value="ECO:0007669"/>
    <property type="project" value="TreeGrafter"/>
</dbReference>
<dbReference type="PANTHER" id="PTHR11548:SF1">
    <property type="entry name" value="THYMIDYLATE SYNTHASE 1"/>
    <property type="match status" value="1"/>
</dbReference>
<keyword evidence="1" id="KW-0489">Methyltransferase</keyword>
<dbReference type="PANTHER" id="PTHR11548">
    <property type="entry name" value="THYMIDYLATE SYNTHASE 1"/>
    <property type="match status" value="1"/>
</dbReference>
<dbReference type="GO" id="GO:0006231">
    <property type="term" value="P:dTMP biosynthetic process"/>
    <property type="evidence" value="ECO:0007669"/>
    <property type="project" value="TreeGrafter"/>
</dbReference>
<protein>
    <submittedName>
        <fullName evidence="4">Putative thymidylate synthase</fullName>
    </submittedName>
</protein>
<reference evidence="4" key="1">
    <citation type="submission" date="2020-03" db="EMBL/GenBank/DDBJ databases">
        <title>The deep terrestrial virosphere.</title>
        <authorList>
            <person name="Holmfeldt K."/>
            <person name="Nilsson E."/>
            <person name="Simone D."/>
            <person name="Lopez-Fernandez M."/>
            <person name="Wu X."/>
            <person name="de Brujin I."/>
            <person name="Lundin D."/>
            <person name="Andersson A."/>
            <person name="Bertilsson S."/>
            <person name="Dopson M."/>
        </authorList>
    </citation>
    <scope>NUCLEOTIDE SEQUENCE</scope>
    <source>
        <strain evidence="4">MM171B00579</strain>
    </source>
</reference>